<reference evidence="2 3" key="1">
    <citation type="submission" date="2013-12" db="EMBL/GenBank/DDBJ databases">
        <authorList>
            <consortium name="DOE Joint Genome Institute"/>
            <person name="Muyzer G."/>
            <person name="Huntemann M."/>
            <person name="Han J."/>
            <person name="Chen A."/>
            <person name="Kyrpides N."/>
            <person name="Mavromatis K."/>
            <person name="Markowitz V."/>
            <person name="Palaniappan K."/>
            <person name="Ivanova N."/>
            <person name="Schaumberg A."/>
            <person name="Pati A."/>
            <person name="Liolios K."/>
            <person name="Nordberg H.P."/>
            <person name="Cantor M.N."/>
            <person name="Hua S.X."/>
            <person name="Woyke T."/>
        </authorList>
    </citation>
    <scope>NUCLEOTIDE SEQUENCE [LARGE SCALE GENOMIC DNA]</scope>
    <source>
        <strain evidence="2 3">ARh 1</strain>
    </source>
</reference>
<dbReference type="EMBL" id="CP007029">
    <property type="protein sequence ID" value="AHE97141.1"/>
    <property type="molecule type" value="Genomic_DNA"/>
</dbReference>
<accession>W0DFK0</accession>
<feature type="domain" description="NAD(P)-binding" evidence="1">
    <location>
        <begin position="10"/>
        <end position="155"/>
    </location>
</feature>
<dbReference type="STRING" id="713585.THITH_01330"/>
<dbReference type="Proteomes" id="UP000005289">
    <property type="component" value="Chromosome"/>
</dbReference>
<dbReference type="Gene3D" id="3.40.50.720">
    <property type="entry name" value="NAD(P)-binding Rossmann-like Domain"/>
    <property type="match status" value="1"/>
</dbReference>
<dbReference type="RefSeq" id="WP_006746327.1">
    <property type="nucleotide sequence ID" value="NZ_CP007029.1"/>
</dbReference>
<evidence type="ECO:0000313" key="2">
    <source>
        <dbReference type="EMBL" id="AHE97141.1"/>
    </source>
</evidence>
<evidence type="ECO:0000313" key="3">
    <source>
        <dbReference type="Proteomes" id="UP000005289"/>
    </source>
</evidence>
<dbReference type="AlphaFoldDB" id="W0DFK0"/>
<sequence length="313" mass="34143">MSIKSVCILGGTGFVGRHIVARLTDRGVAVRILTRHPERHRDLKVLPEVTLASGDPHDPATLEDFFAGADAVINLVGILNEQGRDGSGFRKAHTELTEKALAAATTAGVRRFVQMSALKADMPDPPSHYLRSKADAERAVFAASAFPVTVFRPSVIFGPEDSFLNRFAGLLRIAPFMPLARADARFAPVFVGDVADHFVNCLDDPSTFGKGFELCGPRSYTLRELVRYTARLTRRRRPIVPLPGWAGRLQATVFEFVPGKPLSRDNLASLSVDSVCTGETLPCPTLLEAVAPAYLGQEGHQARMQRLRTGTRQ</sequence>
<dbReference type="GO" id="GO:0044877">
    <property type="term" value="F:protein-containing complex binding"/>
    <property type="evidence" value="ECO:0007669"/>
    <property type="project" value="TreeGrafter"/>
</dbReference>
<dbReference type="HOGENOM" id="CLU_007383_6_5_6"/>
<dbReference type="CDD" id="cd05271">
    <property type="entry name" value="NDUFA9_like_SDR_a"/>
    <property type="match status" value="1"/>
</dbReference>
<gene>
    <name evidence="2" type="ORF">THITH_01330</name>
</gene>
<dbReference type="PANTHER" id="PTHR12126">
    <property type="entry name" value="NADH-UBIQUINONE OXIDOREDUCTASE 39 KDA SUBUNIT-RELATED"/>
    <property type="match status" value="1"/>
</dbReference>
<dbReference type="SUPFAM" id="SSF51735">
    <property type="entry name" value="NAD(P)-binding Rossmann-fold domains"/>
    <property type="match status" value="1"/>
</dbReference>
<dbReference type="KEGG" id="tti:THITH_01330"/>
<keyword evidence="3" id="KW-1185">Reference proteome</keyword>
<protein>
    <submittedName>
        <fullName evidence="2">Epimerase</fullName>
    </submittedName>
</protein>
<proteinExistence type="predicted"/>
<dbReference type="PANTHER" id="PTHR12126:SF11">
    <property type="entry name" value="NADH DEHYDROGENASE [UBIQUINONE] 1 ALPHA SUBCOMPLEX SUBUNIT 9, MITOCHONDRIAL"/>
    <property type="match status" value="1"/>
</dbReference>
<dbReference type="InterPro" id="IPR036291">
    <property type="entry name" value="NAD(P)-bd_dom_sf"/>
</dbReference>
<dbReference type="Pfam" id="PF13460">
    <property type="entry name" value="NAD_binding_10"/>
    <property type="match status" value="1"/>
</dbReference>
<evidence type="ECO:0000259" key="1">
    <source>
        <dbReference type="Pfam" id="PF13460"/>
    </source>
</evidence>
<dbReference type="InterPro" id="IPR016040">
    <property type="entry name" value="NAD(P)-bd_dom"/>
</dbReference>
<organism evidence="2 3">
    <name type="scientific">Thioalkalivibrio paradoxus ARh 1</name>
    <dbReference type="NCBI Taxonomy" id="713585"/>
    <lineage>
        <taxon>Bacteria</taxon>
        <taxon>Pseudomonadati</taxon>
        <taxon>Pseudomonadota</taxon>
        <taxon>Gammaproteobacteria</taxon>
        <taxon>Chromatiales</taxon>
        <taxon>Ectothiorhodospiraceae</taxon>
        <taxon>Thioalkalivibrio</taxon>
    </lineage>
</organism>
<dbReference type="InterPro" id="IPR051207">
    <property type="entry name" value="ComplexI_NDUFA9_subunit"/>
</dbReference>
<name>W0DFK0_9GAMM</name>